<dbReference type="Gene3D" id="3.40.50.720">
    <property type="entry name" value="NAD(P)-binding Rossmann-like Domain"/>
    <property type="match status" value="1"/>
</dbReference>
<dbReference type="AlphaFoldDB" id="K9W1H7"/>
<protein>
    <submittedName>
        <fullName evidence="3">NAD-dependent epimerase/dehydratase</fullName>
    </submittedName>
</protein>
<dbReference type="RefSeq" id="WP_015204334.1">
    <property type="nucleotide sequence ID" value="NC_019753.1"/>
</dbReference>
<sequence length="305" mass="34282">MKKVLVTGASGFMGRHCLPLLAAKGYELHAVSSQIQSEKLSDVYWHQTDLLKLGAIWDLIAKVQPTHLLHFAWFVTPGKFWTSTENLRWVQASLELLQAFAHYGGQRVVMAGTCAEYDWNYGYCSEQVTPLLPATLYGTCKHSLQIMLDAFAKEKQLSAAWGRIFFLYGMDEHPDRLISSVMRSLLQGEPARCSHGNQIRDFLYVEDVAAAFVALLDSDVTGAVNIASGYPVTLKDVIYKIAEKINRKDLVKLGVVPTSASEPRLLVADVSRLTNEVGWLPKYNLEQGLDQTLAWWRQGRDSRKF</sequence>
<dbReference type="KEGG" id="cep:Cri9333_3400"/>
<evidence type="ECO:0000313" key="4">
    <source>
        <dbReference type="Proteomes" id="UP000010472"/>
    </source>
</evidence>
<dbReference type="OrthoDB" id="9771073at2"/>
<dbReference type="EMBL" id="CP003620">
    <property type="protein sequence ID" value="AFZ14228.1"/>
    <property type="molecule type" value="Genomic_DNA"/>
</dbReference>
<feature type="domain" description="NAD-dependent epimerase/dehydratase" evidence="2">
    <location>
        <begin position="4"/>
        <end position="227"/>
    </location>
</feature>
<organism evidence="3 4">
    <name type="scientific">Crinalium epipsammum PCC 9333</name>
    <dbReference type="NCBI Taxonomy" id="1173022"/>
    <lineage>
        <taxon>Bacteria</taxon>
        <taxon>Bacillati</taxon>
        <taxon>Cyanobacteriota</taxon>
        <taxon>Cyanophyceae</taxon>
        <taxon>Gomontiellales</taxon>
        <taxon>Gomontiellaceae</taxon>
        <taxon>Crinalium</taxon>
    </lineage>
</organism>
<dbReference type="InterPro" id="IPR036291">
    <property type="entry name" value="NAD(P)-bd_dom_sf"/>
</dbReference>
<dbReference type="HOGENOM" id="CLU_007383_1_7_3"/>
<dbReference type="STRING" id="1173022.Cri9333_3400"/>
<evidence type="ECO:0000313" key="3">
    <source>
        <dbReference type="EMBL" id="AFZ14228.1"/>
    </source>
</evidence>
<comment type="similarity">
    <text evidence="1">Belongs to the NAD(P)-dependent epimerase/dehydratase family.</text>
</comment>
<reference evidence="3 4" key="1">
    <citation type="submission" date="2012-06" db="EMBL/GenBank/DDBJ databases">
        <title>Finished chromosome of genome of Crinalium epipsammum PCC 9333.</title>
        <authorList>
            <consortium name="US DOE Joint Genome Institute"/>
            <person name="Gugger M."/>
            <person name="Coursin T."/>
            <person name="Rippka R."/>
            <person name="Tandeau De Marsac N."/>
            <person name="Huntemann M."/>
            <person name="Wei C.-L."/>
            <person name="Han J."/>
            <person name="Detter J.C."/>
            <person name="Han C."/>
            <person name="Tapia R."/>
            <person name="Davenport K."/>
            <person name="Daligault H."/>
            <person name="Erkkila T."/>
            <person name="Gu W."/>
            <person name="Munk A.C.C."/>
            <person name="Teshima H."/>
            <person name="Xu Y."/>
            <person name="Chain P."/>
            <person name="Chen A."/>
            <person name="Krypides N."/>
            <person name="Mavromatis K."/>
            <person name="Markowitz V."/>
            <person name="Szeto E."/>
            <person name="Ivanova N."/>
            <person name="Mikhailova N."/>
            <person name="Ovchinnikova G."/>
            <person name="Pagani I."/>
            <person name="Pati A."/>
            <person name="Goodwin L."/>
            <person name="Peters L."/>
            <person name="Pitluck S."/>
            <person name="Woyke T."/>
            <person name="Kerfeld C."/>
        </authorList>
    </citation>
    <scope>NUCLEOTIDE SEQUENCE [LARGE SCALE GENOMIC DNA]</scope>
    <source>
        <strain evidence="3 4">PCC 9333</strain>
    </source>
</reference>
<gene>
    <name evidence="3" type="ORF">Cri9333_3400</name>
</gene>
<proteinExistence type="inferred from homology"/>
<keyword evidence="4" id="KW-1185">Reference proteome</keyword>
<dbReference type="PATRIC" id="fig|1173022.3.peg.3674"/>
<dbReference type="Pfam" id="PF01370">
    <property type="entry name" value="Epimerase"/>
    <property type="match status" value="1"/>
</dbReference>
<dbReference type="InterPro" id="IPR001509">
    <property type="entry name" value="Epimerase_deHydtase"/>
</dbReference>
<dbReference type="SUPFAM" id="SSF51735">
    <property type="entry name" value="NAD(P)-binding Rossmann-fold domains"/>
    <property type="match status" value="1"/>
</dbReference>
<evidence type="ECO:0000256" key="1">
    <source>
        <dbReference type="ARBA" id="ARBA00007637"/>
    </source>
</evidence>
<evidence type="ECO:0000259" key="2">
    <source>
        <dbReference type="Pfam" id="PF01370"/>
    </source>
</evidence>
<accession>K9W1H7</accession>
<dbReference type="Proteomes" id="UP000010472">
    <property type="component" value="Chromosome"/>
</dbReference>
<name>K9W1H7_9CYAN</name>
<dbReference type="PANTHER" id="PTHR43000">
    <property type="entry name" value="DTDP-D-GLUCOSE 4,6-DEHYDRATASE-RELATED"/>
    <property type="match status" value="1"/>
</dbReference>
<dbReference type="eggNOG" id="COG0451">
    <property type="taxonomic scope" value="Bacteria"/>
</dbReference>